<dbReference type="AlphaFoldDB" id="A0A9P8PSP3"/>
<dbReference type="Proteomes" id="UP000788993">
    <property type="component" value="Unassembled WGS sequence"/>
</dbReference>
<organism evidence="1 2">
    <name type="scientific">Ogataea polymorpha</name>
    <dbReference type="NCBI Taxonomy" id="460523"/>
    <lineage>
        <taxon>Eukaryota</taxon>
        <taxon>Fungi</taxon>
        <taxon>Dikarya</taxon>
        <taxon>Ascomycota</taxon>
        <taxon>Saccharomycotina</taxon>
        <taxon>Pichiomycetes</taxon>
        <taxon>Pichiales</taxon>
        <taxon>Pichiaceae</taxon>
        <taxon>Ogataea</taxon>
    </lineage>
</organism>
<sequence>MSTIWAVALTITSLPSWYSFRISSKIGLFSSRPVSRGRWLSSEGTITLSGTACGCLSAILLTQPHALAIVLLMVSLVSTSSSSVLEASLPALLSSLDSELRVAGCVHSDSSCDESVPSMMASLPRALDLMYSYRQSMHVITMCTSNSSGRMLMVMLRTFLISSSTFSFLPCASYMQYVTFQSVDSDASLTAYDSSICSLRILTVWSTKLVKPALVPTARELSATSATSFSTVMPVWTLSFSARSASSEISSSGPKLKSNSSCCRQLKISGTILSRNGVNCSPYTLAMLEMNAKPDSLSLPLAEWIALYDASISGCAYGANASEPTARAIDEMFSNVCARSSMSSSVMPSIWSMLAMNFSRNLIDGSKIGWMIWLDGRLIASSFKSLRASVCGDASSFSFSSSSFSSSSSASSSSSLATRRAHVAICPPSFACEILDFLYAMHCVNVLSAKHRISSSRSLFIDVSIIRLMMSTKLSPSSFMSSRTKLLNAVNSSLVLSVSENESELFSRCTMLGSSDRNEGASFVSKASSSSMYAEMTSNAETDVTWMSREAWSCKVEANRDRKSCECSNQSAGNVSKIQKMMNTAISLVCTLESWAPPTSDCSRVGHLWSGISISAMAATILAEECLMLLDLYANAKFSRDSLICALRLSSSVSHCFGTNFLASTAASCLTLSSAEF</sequence>
<accession>A0A9P8PSP3</accession>
<keyword evidence="2" id="KW-1185">Reference proteome</keyword>
<name>A0A9P8PSP3_9ASCO</name>
<evidence type="ECO:0000313" key="2">
    <source>
        <dbReference type="Proteomes" id="UP000788993"/>
    </source>
</evidence>
<evidence type="ECO:0000313" key="1">
    <source>
        <dbReference type="EMBL" id="KAH3676902.1"/>
    </source>
</evidence>
<comment type="caution">
    <text evidence="1">The sequence shown here is derived from an EMBL/GenBank/DDBJ whole genome shotgun (WGS) entry which is preliminary data.</text>
</comment>
<reference evidence="1" key="2">
    <citation type="submission" date="2021-01" db="EMBL/GenBank/DDBJ databases">
        <authorList>
            <person name="Schikora-Tamarit M.A."/>
        </authorList>
    </citation>
    <scope>NUCLEOTIDE SEQUENCE</scope>
    <source>
        <strain evidence="1">NCAIM Y.01608</strain>
    </source>
</reference>
<gene>
    <name evidence="1" type="ORF">OGATHE_001392</name>
</gene>
<protein>
    <submittedName>
        <fullName evidence="1">Uncharacterized protein</fullName>
    </submittedName>
</protein>
<proteinExistence type="predicted"/>
<reference evidence="1" key="1">
    <citation type="journal article" date="2021" name="Open Biol.">
        <title>Shared evolutionary footprints suggest mitochondrial oxidative damage underlies multiple complex I losses in fungi.</title>
        <authorList>
            <person name="Schikora-Tamarit M.A."/>
            <person name="Marcet-Houben M."/>
            <person name="Nosek J."/>
            <person name="Gabaldon T."/>
        </authorList>
    </citation>
    <scope>NUCLEOTIDE SEQUENCE</scope>
    <source>
        <strain evidence="1">NCAIM Y.01608</strain>
    </source>
</reference>
<dbReference type="EMBL" id="JAEUBD010000146">
    <property type="protein sequence ID" value="KAH3676902.1"/>
    <property type="molecule type" value="Genomic_DNA"/>
</dbReference>